<dbReference type="AlphaFoldDB" id="A0A099KIX1"/>
<keyword evidence="1" id="KW-0472">Membrane</keyword>
<feature type="transmembrane region" description="Helical" evidence="1">
    <location>
        <begin position="167"/>
        <end position="189"/>
    </location>
</feature>
<dbReference type="Pfam" id="PF01757">
    <property type="entry name" value="Acyl_transf_3"/>
    <property type="match status" value="1"/>
</dbReference>
<dbReference type="GO" id="GO:0016747">
    <property type="term" value="F:acyltransferase activity, transferring groups other than amino-acyl groups"/>
    <property type="evidence" value="ECO:0007669"/>
    <property type="project" value="InterPro"/>
</dbReference>
<proteinExistence type="predicted"/>
<feature type="transmembrane region" description="Helical" evidence="1">
    <location>
        <begin position="106"/>
        <end position="130"/>
    </location>
</feature>
<comment type="caution">
    <text evidence="3">The sequence shown here is derived from an EMBL/GenBank/DDBJ whole genome shotgun (WGS) entry which is preliminary data.</text>
</comment>
<keyword evidence="1" id="KW-0812">Transmembrane</keyword>
<dbReference type="InterPro" id="IPR002656">
    <property type="entry name" value="Acyl_transf_3_dom"/>
</dbReference>
<feature type="transmembrane region" description="Helical" evidence="1">
    <location>
        <begin position="227"/>
        <end position="245"/>
    </location>
</feature>
<keyword evidence="1" id="KW-1133">Transmembrane helix</keyword>
<reference evidence="3 4" key="1">
    <citation type="submission" date="2014-08" db="EMBL/GenBank/DDBJ databases">
        <title>Genomic and Phenotypic Diversity of Colwellia psychrerythraea strains from Disparate Marine Basins.</title>
        <authorList>
            <person name="Techtmann S.M."/>
            <person name="Stelling S.C."/>
            <person name="Utturkar S.M."/>
            <person name="Alshibli N."/>
            <person name="Harris A."/>
            <person name="Brown S.D."/>
            <person name="Hazen T.C."/>
        </authorList>
    </citation>
    <scope>NUCLEOTIDE SEQUENCE [LARGE SCALE GENOMIC DNA]</scope>
    <source>
        <strain evidence="3 4">ND2E</strain>
    </source>
</reference>
<protein>
    <submittedName>
        <fullName evidence="3">Acyltransferase 3</fullName>
    </submittedName>
</protein>
<dbReference type="PANTHER" id="PTHR23028">
    <property type="entry name" value="ACETYLTRANSFERASE"/>
    <property type="match status" value="1"/>
</dbReference>
<feature type="transmembrane region" description="Helical" evidence="1">
    <location>
        <begin position="315"/>
        <end position="335"/>
    </location>
</feature>
<sequence>MSVYLKKNLREAVMFTRTNQYLSGLTALRGIAALWVVVFHMDVIIFYRELGTLMPHTWSGLITKGYLWVDFFFILSGFIICHIYGEQLSGKLNFSKIKKYLVSRFFRIYPLHLFTLLLLVGFVVIVSTLAPSVIDDSWHLYFDWRALVSNILLTNAMNQHTYLSWNIVSWSIGAEWWTYLYGIGLFYCIGHKSKKNMIAITVMSFIGLFLLVYFYPNNTLDITYDFGFLRCLLEFSLGVMSYKVFKLELGKSIFHKDRYFFMVLIAILAIFHWRFNDLLTIPLFSMLVLCAASNQGSVLRVLSISSLQNLGRISYSIYLMHGVWFMIFWFTLPIIKRTWLIESFTLTEVAIYAITFITLTVISAKFSYQYIEVPFRYSFNRKDKLHKMPC</sequence>
<feature type="transmembrane region" description="Helical" evidence="1">
    <location>
        <begin position="21"/>
        <end position="46"/>
    </location>
</feature>
<evidence type="ECO:0000259" key="2">
    <source>
        <dbReference type="Pfam" id="PF01757"/>
    </source>
</evidence>
<feature type="transmembrane region" description="Helical" evidence="1">
    <location>
        <begin position="350"/>
        <end position="371"/>
    </location>
</feature>
<dbReference type="OrthoDB" id="9767863at2"/>
<name>A0A099KIX1_COLPS</name>
<keyword evidence="3" id="KW-0012">Acyltransferase</keyword>
<dbReference type="InterPro" id="IPR050879">
    <property type="entry name" value="Acyltransferase_3"/>
</dbReference>
<evidence type="ECO:0000313" key="4">
    <source>
        <dbReference type="Proteomes" id="UP000029843"/>
    </source>
</evidence>
<feature type="transmembrane region" description="Helical" evidence="1">
    <location>
        <begin position="66"/>
        <end position="85"/>
    </location>
</feature>
<gene>
    <name evidence="3" type="ORF">ND2E_3706</name>
</gene>
<dbReference type="EMBL" id="JQED01000037">
    <property type="protein sequence ID" value="KGJ90150.1"/>
    <property type="molecule type" value="Genomic_DNA"/>
</dbReference>
<feature type="transmembrane region" description="Helical" evidence="1">
    <location>
        <begin position="196"/>
        <end position="215"/>
    </location>
</feature>
<dbReference type="Proteomes" id="UP000029843">
    <property type="component" value="Unassembled WGS sequence"/>
</dbReference>
<dbReference type="RefSeq" id="WP_033094525.1">
    <property type="nucleotide sequence ID" value="NZ_JQED01000037.1"/>
</dbReference>
<organism evidence="3 4">
    <name type="scientific">Colwellia psychrerythraea</name>
    <name type="common">Vibrio psychroerythus</name>
    <dbReference type="NCBI Taxonomy" id="28229"/>
    <lineage>
        <taxon>Bacteria</taxon>
        <taxon>Pseudomonadati</taxon>
        <taxon>Pseudomonadota</taxon>
        <taxon>Gammaproteobacteria</taxon>
        <taxon>Alteromonadales</taxon>
        <taxon>Colwelliaceae</taxon>
        <taxon>Colwellia</taxon>
    </lineage>
</organism>
<dbReference type="PATRIC" id="fig|28229.4.peg.2858"/>
<accession>A0A099KIX1</accession>
<keyword evidence="3" id="KW-0808">Transferase</keyword>
<feature type="transmembrane region" description="Helical" evidence="1">
    <location>
        <begin position="281"/>
        <end position="303"/>
    </location>
</feature>
<evidence type="ECO:0000256" key="1">
    <source>
        <dbReference type="SAM" id="Phobius"/>
    </source>
</evidence>
<feature type="domain" description="Acyltransferase 3" evidence="2">
    <location>
        <begin position="24"/>
        <end position="362"/>
    </location>
</feature>
<feature type="transmembrane region" description="Helical" evidence="1">
    <location>
        <begin position="257"/>
        <end position="275"/>
    </location>
</feature>
<evidence type="ECO:0000313" key="3">
    <source>
        <dbReference type="EMBL" id="KGJ90150.1"/>
    </source>
</evidence>